<dbReference type="GO" id="GO:0008170">
    <property type="term" value="F:N-methyltransferase activity"/>
    <property type="evidence" value="ECO:0007669"/>
    <property type="project" value="InterPro"/>
</dbReference>
<dbReference type="Gene3D" id="3.30.565.10">
    <property type="entry name" value="Histidine kinase-like ATPase, C-terminal domain"/>
    <property type="match status" value="1"/>
</dbReference>
<gene>
    <name evidence="10" type="ordered locus">SGRA_3379</name>
</gene>
<evidence type="ECO:0000256" key="1">
    <source>
        <dbReference type="ARBA" id="ARBA00006594"/>
    </source>
</evidence>
<dbReference type="PANTHER" id="PTHR42933">
    <property type="entry name" value="SLR6095 PROTEIN"/>
    <property type="match status" value="1"/>
</dbReference>
<dbReference type="OrthoDB" id="9799921at2"/>
<name>H6L168_SAPGL</name>
<protein>
    <recommendedName>
        <fullName evidence="2">site-specific DNA-methyltransferase (adenine-specific)</fullName>
        <ecNumber evidence="2">2.1.1.72</ecNumber>
    </recommendedName>
</protein>
<dbReference type="SUPFAM" id="SSF116734">
    <property type="entry name" value="DNA methylase specificity domain"/>
    <property type="match status" value="1"/>
</dbReference>
<evidence type="ECO:0000256" key="3">
    <source>
        <dbReference type="ARBA" id="ARBA00022603"/>
    </source>
</evidence>
<dbReference type="InterPro" id="IPR044946">
    <property type="entry name" value="Restrct_endonuc_typeI_TRD_sf"/>
</dbReference>
<feature type="domain" description="Histidine kinase" evidence="9">
    <location>
        <begin position="663"/>
        <end position="911"/>
    </location>
</feature>
<evidence type="ECO:0000313" key="10">
    <source>
        <dbReference type="EMBL" id="AFC26104.1"/>
    </source>
</evidence>
<evidence type="ECO:0000256" key="2">
    <source>
        <dbReference type="ARBA" id="ARBA00011900"/>
    </source>
</evidence>
<organism evidence="10 11">
    <name type="scientific">Saprospira grandis (strain Lewin)</name>
    <dbReference type="NCBI Taxonomy" id="984262"/>
    <lineage>
        <taxon>Bacteria</taxon>
        <taxon>Pseudomonadati</taxon>
        <taxon>Bacteroidota</taxon>
        <taxon>Saprospiria</taxon>
        <taxon>Saprospirales</taxon>
        <taxon>Saprospiraceae</taxon>
        <taxon>Saprospira</taxon>
    </lineage>
</organism>
<dbReference type="eggNOG" id="COG0286">
    <property type="taxonomic scope" value="Bacteria"/>
</dbReference>
<evidence type="ECO:0000256" key="5">
    <source>
        <dbReference type="ARBA" id="ARBA00022691"/>
    </source>
</evidence>
<proteinExistence type="inferred from homology"/>
<keyword evidence="11" id="KW-1185">Reference proteome</keyword>
<dbReference type="REBASE" id="45859">
    <property type="entry name" value="M.SgrLORF3379P"/>
</dbReference>
<dbReference type="GO" id="GO:0009007">
    <property type="term" value="F:site-specific DNA-methyltransferase (adenine-specific) activity"/>
    <property type="evidence" value="ECO:0007669"/>
    <property type="project" value="UniProtKB-EC"/>
</dbReference>
<reference evidence="10 11" key="1">
    <citation type="journal article" date="2012" name="Stand. Genomic Sci.">
        <title>Complete genome sequencing and analysis of Saprospira grandis str. Lewin, a predatory marine bacterium.</title>
        <authorList>
            <person name="Saw J.H."/>
            <person name="Yuryev A."/>
            <person name="Kanbe M."/>
            <person name="Hou S."/>
            <person name="Young A.G."/>
            <person name="Aizawa S."/>
            <person name="Alam M."/>
        </authorList>
    </citation>
    <scope>NUCLEOTIDE SEQUENCE [LARGE SCALE GENOMIC DNA]</scope>
    <source>
        <strain evidence="10 11">Lewin</strain>
    </source>
</reference>
<sequence>MESINFDQIQISSGWTPSSKEELENQLDNLFSSSLDALRGTWDLSNSANVLLSLIFYKRLICLQEEGELAFIKISEKQRQILHNFRQQLAQNKQQAFGDLRDALVAISRANPSLENIFAPLMVALQDKADAQHLARVFGLLEQVDFSLKQFSIAQFGAFFNKSLSRAAQRRGKAGGSATTPLFLNKLMALLLSPKSGESVYEPAAGQAASLVALLQEASSLNILAQEVDQITWAFCKMNLLMNGAYEAVVEQNNSLLHPPQPPQQFDLALANFPFGEEIDLRAVKHRSYVKLPLDVGQEETDCNSLFVQLMLEQLNENGRMIAVLPMRALFKERQERRLREYLLRRDVVDAVITLPPGLLYASQAPICLLYLHKNKPAKRKGKVLFINASQLQPTSKSRVRHRLESQQIAAIVSAYHSCGEKVPQELAGYVVSKTVEQLLEQRANLNAKRYAAPFIQELEALADQNALVKVQEVMAGELPALWVHKKEQQFHEYPFVSSRDLALQFADYQLALPKLCPFGEQEEEEGRILQHSAFLVNRKGKRLRASYFEYTGQAIIVSKSVLVFDLQQKKINKEYFLVQLHQKLFLAQFNMFRTDHEALQISEREFGQLQMPLLSLEEQIKLVQETKWSLLKEEEHKVETLRSRLNLDKQTAQNRQMRIISSLQHELGNRLPAILTELKNIKDFLGDKIEEQTPLSWSDSIYPLFEGEEAEEEDQLGKVVRKIEKQLIYTINSIDAASNIISADKERMQLEHLLLRDFLEDWAQLYAQEKQFSIQIEVEDDERGRELPIATLIDRAQLATALSNFVENARRHGFSKDKKHLIRFSVSLLEEQEEVLIEYKNDGKAFPNSFTFEDFVSYGNYAGDTGHSGIGGYLIHQIIENHEGSLYYKEQIDKRDPFKVQFDIILPYRK</sequence>
<dbReference type="InterPro" id="IPR005467">
    <property type="entry name" value="His_kinase_dom"/>
</dbReference>
<dbReference type="Pfam" id="PF02518">
    <property type="entry name" value="HATPase_c"/>
    <property type="match status" value="1"/>
</dbReference>
<keyword evidence="7" id="KW-0238">DNA-binding</keyword>
<dbReference type="eggNOG" id="COG0642">
    <property type="taxonomic scope" value="Bacteria"/>
</dbReference>
<dbReference type="GO" id="GO:0003677">
    <property type="term" value="F:DNA binding"/>
    <property type="evidence" value="ECO:0007669"/>
    <property type="project" value="UniProtKB-KW"/>
</dbReference>
<dbReference type="PROSITE" id="PS50109">
    <property type="entry name" value="HIS_KIN"/>
    <property type="match status" value="1"/>
</dbReference>
<evidence type="ECO:0000256" key="8">
    <source>
        <dbReference type="ARBA" id="ARBA00047942"/>
    </source>
</evidence>
<dbReference type="EC" id="2.1.1.72" evidence="2"/>
<dbReference type="RefSeq" id="WP_015693699.1">
    <property type="nucleotide sequence ID" value="NC_016940.1"/>
</dbReference>
<dbReference type="PRINTS" id="PR00507">
    <property type="entry name" value="N12N6MTFRASE"/>
</dbReference>
<evidence type="ECO:0000313" key="11">
    <source>
        <dbReference type="Proteomes" id="UP000007519"/>
    </source>
</evidence>
<dbReference type="GO" id="GO:0009307">
    <property type="term" value="P:DNA restriction-modification system"/>
    <property type="evidence" value="ECO:0007669"/>
    <property type="project" value="UniProtKB-KW"/>
</dbReference>
<keyword evidence="6" id="KW-0680">Restriction system</keyword>
<keyword evidence="3" id="KW-0489">Methyltransferase</keyword>
<dbReference type="SUPFAM" id="SSF55874">
    <property type="entry name" value="ATPase domain of HSP90 chaperone/DNA topoisomerase II/histidine kinase"/>
    <property type="match status" value="1"/>
</dbReference>
<dbReference type="InterPro" id="IPR003356">
    <property type="entry name" value="DNA_methylase_A-5"/>
</dbReference>
<dbReference type="PANTHER" id="PTHR42933:SF3">
    <property type="entry name" value="TYPE I RESTRICTION ENZYME MJAVIII METHYLASE SUBUNIT"/>
    <property type="match status" value="1"/>
</dbReference>
<dbReference type="STRING" id="984262.SGRA_3379"/>
<dbReference type="InterPro" id="IPR003594">
    <property type="entry name" value="HATPase_dom"/>
</dbReference>
<keyword evidence="5" id="KW-0949">S-adenosyl-L-methionine</keyword>
<keyword evidence="4" id="KW-0808">Transferase</keyword>
<dbReference type="EMBL" id="CP002831">
    <property type="protein sequence ID" value="AFC26104.1"/>
    <property type="molecule type" value="Genomic_DNA"/>
</dbReference>
<dbReference type="Proteomes" id="UP000007519">
    <property type="component" value="Chromosome"/>
</dbReference>
<comment type="catalytic activity">
    <reaction evidence="8">
        <text>a 2'-deoxyadenosine in DNA + S-adenosyl-L-methionine = an N(6)-methyl-2'-deoxyadenosine in DNA + S-adenosyl-L-homocysteine + H(+)</text>
        <dbReference type="Rhea" id="RHEA:15197"/>
        <dbReference type="Rhea" id="RHEA-COMP:12418"/>
        <dbReference type="Rhea" id="RHEA-COMP:12419"/>
        <dbReference type="ChEBI" id="CHEBI:15378"/>
        <dbReference type="ChEBI" id="CHEBI:57856"/>
        <dbReference type="ChEBI" id="CHEBI:59789"/>
        <dbReference type="ChEBI" id="CHEBI:90615"/>
        <dbReference type="ChEBI" id="CHEBI:90616"/>
        <dbReference type="EC" id="2.1.1.72"/>
    </reaction>
</comment>
<dbReference type="InterPro" id="IPR029063">
    <property type="entry name" value="SAM-dependent_MTases_sf"/>
</dbReference>
<dbReference type="HOGENOM" id="CLU_319078_0_0_10"/>
<dbReference type="eggNOG" id="COG0732">
    <property type="taxonomic scope" value="Bacteria"/>
</dbReference>
<evidence type="ECO:0000256" key="6">
    <source>
        <dbReference type="ARBA" id="ARBA00022747"/>
    </source>
</evidence>
<dbReference type="SUPFAM" id="SSF53335">
    <property type="entry name" value="S-adenosyl-L-methionine-dependent methyltransferases"/>
    <property type="match status" value="1"/>
</dbReference>
<dbReference type="Pfam" id="PF02384">
    <property type="entry name" value="N6_Mtase"/>
    <property type="match status" value="1"/>
</dbReference>
<dbReference type="InterPro" id="IPR051537">
    <property type="entry name" value="DNA_Adenine_Mtase"/>
</dbReference>
<evidence type="ECO:0000256" key="7">
    <source>
        <dbReference type="ARBA" id="ARBA00023125"/>
    </source>
</evidence>
<accession>H6L168</accession>
<dbReference type="Gene3D" id="3.90.220.20">
    <property type="entry name" value="DNA methylase specificity domains"/>
    <property type="match status" value="1"/>
</dbReference>
<dbReference type="SMART" id="SM00387">
    <property type="entry name" value="HATPase_c"/>
    <property type="match status" value="1"/>
</dbReference>
<evidence type="ECO:0000259" key="9">
    <source>
        <dbReference type="PROSITE" id="PS50109"/>
    </source>
</evidence>
<dbReference type="InterPro" id="IPR036890">
    <property type="entry name" value="HATPase_C_sf"/>
</dbReference>
<dbReference type="GO" id="GO:0032259">
    <property type="term" value="P:methylation"/>
    <property type="evidence" value="ECO:0007669"/>
    <property type="project" value="UniProtKB-KW"/>
</dbReference>
<comment type="similarity">
    <text evidence="1">Belongs to the N(4)/N(6)-methyltransferase family.</text>
</comment>
<dbReference type="AlphaFoldDB" id="H6L168"/>
<dbReference type="KEGG" id="sgn:SGRA_3379"/>
<dbReference type="Gene3D" id="3.40.50.150">
    <property type="entry name" value="Vaccinia Virus protein VP39"/>
    <property type="match status" value="1"/>
</dbReference>
<evidence type="ECO:0000256" key="4">
    <source>
        <dbReference type="ARBA" id="ARBA00022679"/>
    </source>
</evidence>